<gene>
    <name evidence="1" type="ORF">SOP97_18930</name>
</gene>
<dbReference type="PROSITE" id="PS51257">
    <property type="entry name" value="PROKAR_LIPOPROTEIN"/>
    <property type="match status" value="1"/>
</dbReference>
<dbReference type="Pfam" id="PF16868">
    <property type="entry name" value="NMT1_3"/>
    <property type="match status" value="1"/>
</dbReference>
<name>A0ABU5PEC8_9PSED</name>
<dbReference type="InterPro" id="IPR011852">
    <property type="entry name" value="TRAP_TAXI"/>
</dbReference>
<sequence>MRLLILLLCATLLAACSRGPTPETLQSDLQQRLQQVFPASLLSLDQLQRRGSANDANAPDGEKRLVVYFDATLKVEQDQDFGAWDSPGVASLVTALGAGPRGLSGIQSGGNRAGDLLKVHGSLIYREQQGSWQAVVPQGFTAPRAAQSGEGGNSKRETLVNAISTALNLGPGGTSPQERKAIDDELERALSNIRSRLSRLESGYPLAGGPPAGQYARFAQALTELLKKQGVSVRALNTEGGLDNLRMLRRGEVVAALSQSDAAYAAVHGIGPFQNDGPDLRLRVIANLYPEPVHVLVNAKSELQDIADLRGKRVNIGQPGSASRLTALAVLTAHGLQPKDLAAAAELDLQQALSALRDNQLDALIQVIGAPADSIRAASETVDLRLLPLTEAAISRLQQQHPGSFAFNLPQGTYPQQKDPVATLAVSSMLLTDDQLTVREVENLVRLLFSQDNQWLQYGSIQGAQLSPKNALLDLGVPLHSGAEKALQPEPVPAN</sequence>
<comment type="caution">
    <text evidence="1">The sequence shown here is derived from an EMBL/GenBank/DDBJ whole genome shotgun (WGS) entry which is preliminary data.</text>
</comment>
<reference evidence="1 2" key="1">
    <citation type="submission" date="2023-12" db="EMBL/GenBank/DDBJ databases">
        <title>Pseudomonas sp. T5W1.</title>
        <authorList>
            <person name="Maltman C."/>
        </authorList>
    </citation>
    <scope>NUCLEOTIDE SEQUENCE [LARGE SCALE GENOMIC DNA]</scope>
    <source>
        <strain evidence="1 2">T5W1</strain>
    </source>
</reference>
<protein>
    <submittedName>
        <fullName evidence="1">TAXI family TRAP transporter solute-binding subunit</fullName>
    </submittedName>
</protein>
<dbReference type="RefSeq" id="WP_322950467.1">
    <property type="nucleotide sequence ID" value="NZ_JAYEET010000055.1"/>
</dbReference>
<dbReference type="Gene3D" id="3.40.190.10">
    <property type="entry name" value="Periplasmic binding protein-like II"/>
    <property type="match status" value="2"/>
</dbReference>
<dbReference type="EMBL" id="JAYEET010000055">
    <property type="protein sequence ID" value="MEA1607878.1"/>
    <property type="molecule type" value="Genomic_DNA"/>
</dbReference>
<proteinExistence type="predicted"/>
<evidence type="ECO:0000313" key="1">
    <source>
        <dbReference type="EMBL" id="MEA1607878.1"/>
    </source>
</evidence>
<dbReference type="PANTHER" id="PTHR42941">
    <property type="entry name" value="SLL1037 PROTEIN"/>
    <property type="match status" value="1"/>
</dbReference>
<dbReference type="PANTHER" id="PTHR42941:SF1">
    <property type="entry name" value="SLL1037 PROTEIN"/>
    <property type="match status" value="1"/>
</dbReference>
<keyword evidence="2" id="KW-1185">Reference proteome</keyword>
<dbReference type="NCBIfam" id="TIGR02122">
    <property type="entry name" value="TRAP_TAXI"/>
    <property type="match status" value="1"/>
</dbReference>
<organism evidence="1 2">
    <name type="scientific">Pseudomonas spirodelae</name>
    <dbReference type="NCBI Taxonomy" id="3101751"/>
    <lineage>
        <taxon>Bacteria</taxon>
        <taxon>Pseudomonadati</taxon>
        <taxon>Pseudomonadota</taxon>
        <taxon>Gammaproteobacteria</taxon>
        <taxon>Pseudomonadales</taxon>
        <taxon>Pseudomonadaceae</taxon>
        <taxon>Pseudomonas</taxon>
    </lineage>
</organism>
<dbReference type="CDD" id="cd13520">
    <property type="entry name" value="PBP2_TAXI_TRAP"/>
    <property type="match status" value="1"/>
</dbReference>
<dbReference type="SUPFAM" id="SSF53850">
    <property type="entry name" value="Periplasmic binding protein-like II"/>
    <property type="match status" value="1"/>
</dbReference>
<evidence type="ECO:0000313" key="2">
    <source>
        <dbReference type="Proteomes" id="UP001292571"/>
    </source>
</evidence>
<accession>A0ABU5PEC8</accession>
<dbReference type="Proteomes" id="UP001292571">
    <property type="component" value="Unassembled WGS sequence"/>
</dbReference>